<dbReference type="Proteomes" id="UP000027238">
    <property type="component" value="Unassembled WGS sequence"/>
</dbReference>
<organism evidence="1 2">
    <name type="scientific">Colletotrichum sublineola</name>
    <name type="common">Sorghum anthracnose fungus</name>
    <dbReference type="NCBI Taxonomy" id="1173701"/>
    <lineage>
        <taxon>Eukaryota</taxon>
        <taxon>Fungi</taxon>
        <taxon>Dikarya</taxon>
        <taxon>Ascomycota</taxon>
        <taxon>Pezizomycotina</taxon>
        <taxon>Sordariomycetes</taxon>
        <taxon>Hypocreomycetidae</taxon>
        <taxon>Glomerellales</taxon>
        <taxon>Glomerellaceae</taxon>
        <taxon>Colletotrichum</taxon>
        <taxon>Colletotrichum graminicola species complex</taxon>
    </lineage>
</organism>
<accession>A0A066X8L5</accession>
<comment type="caution">
    <text evidence="1">The sequence shown here is derived from an EMBL/GenBank/DDBJ whole genome shotgun (WGS) entry which is preliminary data.</text>
</comment>
<dbReference type="AlphaFoldDB" id="A0A066X8L5"/>
<evidence type="ECO:0000313" key="2">
    <source>
        <dbReference type="Proteomes" id="UP000027238"/>
    </source>
</evidence>
<evidence type="ECO:0000313" key="1">
    <source>
        <dbReference type="EMBL" id="KDN65267.1"/>
    </source>
</evidence>
<gene>
    <name evidence="1" type="ORF">CSUB01_02068</name>
</gene>
<protein>
    <submittedName>
        <fullName evidence="1">Uncharacterized protein</fullName>
    </submittedName>
</protein>
<dbReference type="HOGENOM" id="CLU_1865003_0_0_1"/>
<name>A0A066X8L5_COLSU</name>
<sequence length="137" mass="14663">MPGGVAIMVPAVHPHSVAASDRTANMGQASFAADYYTSCQLQPHRTPGLLSVTQTAFAAKGALYHALHQVHADLRRFSGRGSRSAWDRLFGTKNQLKRSQKVQGTTTPEFLLIGYGDSPRAPIACQGNASPKSILCL</sequence>
<reference evidence="2" key="1">
    <citation type="journal article" date="2014" name="Genome Announc.">
        <title>Draft genome sequence of Colletotrichum sublineola, a destructive pathogen of cultivated sorghum.</title>
        <authorList>
            <person name="Baroncelli R."/>
            <person name="Sanz-Martin J.M."/>
            <person name="Rech G.E."/>
            <person name="Sukno S.A."/>
            <person name="Thon M.R."/>
        </authorList>
    </citation>
    <scope>NUCLEOTIDE SEQUENCE [LARGE SCALE GENOMIC DNA]</scope>
    <source>
        <strain evidence="2">TX430BB</strain>
    </source>
</reference>
<proteinExistence type="predicted"/>
<dbReference type="EMBL" id="JMSE01001051">
    <property type="protein sequence ID" value="KDN65267.1"/>
    <property type="molecule type" value="Genomic_DNA"/>
</dbReference>
<keyword evidence="2" id="KW-1185">Reference proteome</keyword>